<dbReference type="Pfam" id="PF14279">
    <property type="entry name" value="HNH_5"/>
    <property type="match status" value="1"/>
</dbReference>
<dbReference type="Proteomes" id="UP001162741">
    <property type="component" value="Chromosome"/>
</dbReference>
<accession>A0ABY6J1W3</accession>
<reference evidence="3" key="1">
    <citation type="submission" date="2022-10" db="EMBL/GenBank/DDBJ databases">
        <title>Chitinophaga sp. nov., isolated from soil.</title>
        <authorList>
            <person name="Jeon C.O."/>
        </authorList>
    </citation>
    <scope>NUCLEOTIDE SEQUENCE</scope>
    <source>
        <strain evidence="3">R8</strain>
    </source>
</reference>
<proteinExistence type="predicted"/>
<evidence type="ECO:0000313" key="4">
    <source>
        <dbReference type="Proteomes" id="UP001162741"/>
    </source>
</evidence>
<gene>
    <name evidence="3" type="ORF">MKQ68_19105</name>
</gene>
<evidence type="ECO:0000259" key="2">
    <source>
        <dbReference type="Pfam" id="PF14279"/>
    </source>
</evidence>
<feature type="domain" description="HNH endonuclease 5" evidence="2">
    <location>
        <begin position="46"/>
        <end position="89"/>
    </location>
</feature>
<sequence length="369" mass="41254">MQVAYTLYDSKLNGEADIFFDHYSPVKIISSVVDGGELRPVEERVCRFCGKRTPAATFKNEAHIIPHQLGNESLVSDFECDSCNKIFGKYEAQLANFLGINRTLNKVKGKKGYPTFDAPGNEVKASVKDILGLEDVVEIEVGKNLSVNMETGEHKLSFRQPGYRPISVFKALAHIGFCMMNNDDLLGYRRCIEELMLSHKKDVKCVGHPIFNVAFAALPRKHDTFAILYRRIQPGLFPLHALHVFTGDTMIQLAMPFQKNDTENYSSEFGALYLPPGHFDGDHAEDVNIPWRVRDMSGADTMQEASGLGFTINPERLKNLVVIDPATGELKDIPFDPTQIAKIVISKEDQRINYPNEPGKTEDGAEDVS</sequence>
<dbReference type="InterPro" id="IPR029471">
    <property type="entry name" value="HNH_5"/>
</dbReference>
<name>A0ABY6J1W3_9BACT</name>
<feature type="region of interest" description="Disordered" evidence="1">
    <location>
        <begin position="348"/>
        <end position="369"/>
    </location>
</feature>
<dbReference type="EMBL" id="CP107006">
    <property type="protein sequence ID" value="UYQ92199.1"/>
    <property type="molecule type" value="Genomic_DNA"/>
</dbReference>
<evidence type="ECO:0000256" key="1">
    <source>
        <dbReference type="SAM" id="MobiDB-lite"/>
    </source>
</evidence>
<keyword evidence="4" id="KW-1185">Reference proteome</keyword>
<dbReference type="RefSeq" id="WP_244844231.1">
    <property type="nucleotide sequence ID" value="NZ_CP107006.1"/>
</dbReference>
<organism evidence="3 4">
    <name type="scientific">Chitinophaga horti</name>
    <dbReference type="NCBI Taxonomy" id="2920382"/>
    <lineage>
        <taxon>Bacteria</taxon>
        <taxon>Pseudomonadati</taxon>
        <taxon>Bacteroidota</taxon>
        <taxon>Chitinophagia</taxon>
        <taxon>Chitinophagales</taxon>
        <taxon>Chitinophagaceae</taxon>
        <taxon>Chitinophaga</taxon>
    </lineage>
</organism>
<protein>
    <recommendedName>
        <fullName evidence="2">HNH endonuclease 5 domain-containing protein</fullName>
    </recommendedName>
</protein>
<evidence type="ECO:0000313" key="3">
    <source>
        <dbReference type="EMBL" id="UYQ92199.1"/>
    </source>
</evidence>